<reference evidence="2" key="1">
    <citation type="journal article" date="2022" name="Mol. Ecol. Resour.">
        <title>The genomes of chicory, endive, great burdock and yacon provide insights into Asteraceae palaeo-polyploidization history and plant inulin production.</title>
        <authorList>
            <person name="Fan W."/>
            <person name="Wang S."/>
            <person name="Wang H."/>
            <person name="Wang A."/>
            <person name="Jiang F."/>
            <person name="Liu H."/>
            <person name="Zhao H."/>
            <person name="Xu D."/>
            <person name="Zhang Y."/>
        </authorList>
    </citation>
    <scope>NUCLEOTIDE SEQUENCE [LARGE SCALE GENOMIC DNA]</scope>
    <source>
        <strain evidence="2">cv. Yunnan</strain>
    </source>
</reference>
<accession>A0ACB9JAD3</accession>
<evidence type="ECO:0000313" key="1">
    <source>
        <dbReference type="EMBL" id="KAI3816648.1"/>
    </source>
</evidence>
<organism evidence="1 2">
    <name type="scientific">Smallanthus sonchifolius</name>
    <dbReference type="NCBI Taxonomy" id="185202"/>
    <lineage>
        <taxon>Eukaryota</taxon>
        <taxon>Viridiplantae</taxon>
        <taxon>Streptophyta</taxon>
        <taxon>Embryophyta</taxon>
        <taxon>Tracheophyta</taxon>
        <taxon>Spermatophyta</taxon>
        <taxon>Magnoliopsida</taxon>
        <taxon>eudicotyledons</taxon>
        <taxon>Gunneridae</taxon>
        <taxon>Pentapetalae</taxon>
        <taxon>asterids</taxon>
        <taxon>campanulids</taxon>
        <taxon>Asterales</taxon>
        <taxon>Asteraceae</taxon>
        <taxon>Asteroideae</taxon>
        <taxon>Heliantheae alliance</taxon>
        <taxon>Millerieae</taxon>
        <taxon>Smallanthus</taxon>
    </lineage>
</organism>
<name>A0ACB9JAD3_9ASTR</name>
<proteinExistence type="predicted"/>
<comment type="caution">
    <text evidence="1">The sequence shown here is derived from an EMBL/GenBank/DDBJ whole genome shotgun (WGS) entry which is preliminary data.</text>
</comment>
<protein>
    <submittedName>
        <fullName evidence="1">Uncharacterized protein</fullName>
    </submittedName>
</protein>
<keyword evidence="2" id="KW-1185">Reference proteome</keyword>
<dbReference type="Proteomes" id="UP001056120">
    <property type="component" value="Linkage Group LG05"/>
</dbReference>
<evidence type="ECO:0000313" key="2">
    <source>
        <dbReference type="Proteomes" id="UP001056120"/>
    </source>
</evidence>
<gene>
    <name evidence="1" type="ORF">L1987_16351</name>
</gene>
<reference evidence="1 2" key="2">
    <citation type="journal article" date="2022" name="Mol. Ecol. Resour.">
        <title>The genomes of chicory, endive, great burdock and yacon provide insights into Asteraceae paleo-polyploidization history and plant inulin production.</title>
        <authorList>
            <person name="Fan W."/>
            <person name="Wang S."/>
            <person name="Wang H."/>
            <person name="Wang A."/>
            <person name="Jiang F."/>
            <person name="Liu H."/>
            <person name="Zhao H."/>
            <person name="Xu D."/>
            <person name="Zhang Y."/>
        </authorList>
    </citation>
    <scope>NUCLEOTIDE SEQUENCE [LARGE SCALE GENOMIC DNA]</scope>
    <source>
        <strain evidence="2">cv. Yunnan</strain>
        <tissue evidence="1">Leaves</tissue>
    </source>
</reference>
<dbReference type="EMBL" id="CM042022">
    <property type="protein sequence ID" value="KAI3816648.1"/>
    <property type="molecule type" value="Genomic_DNA"/>
</dbReference>
<sequence>MLASVLISNPCGTRGYIDPDYLNNGHLTQKTDVWLAFLSPIPVAHVDILIQTTLTTAISPKRLTSTLSGSYCGKFCAEGLLHRTTMTKPEREIEISFLPPPPRPQDFVFSVFMHCEDCARRVRRCIKGFAGVESVETDCYTGKVVVKGEKADPIKVLEKIKKETKRQVVLLSPDPKPSAEEAEELKQEEHSKRKDKKDEEGKKTGEGKKAKKEAKPAVGDEKKGEESTDTQPPPRPQEFVFKVFMYCEGCARKVRQCLLGFEGVESVVTDFNAQKIIVKGEKADPLKVLERIHKETQREVELLSPDSKVPTKSQQKG</sequence>